<dbReference type="Pfam" id="PF01926">
    <property type="entry name" value="MMR_HSR1"/>
    <property type="match status" value="1"/>
</dbReference>
<reference evidence="7 8" key="1">
    <citation type="submission" date="2016-01" db="EMBL/GenBank/DDBJ databases">
        <title>Biosynthesis of antibiotic leucinostatins and their inhibition on Phytophthora in bio-control Purpureocillium lilacinum.</title>
        <authorList>
            <person name="Wang G."/>
            <person name="Liu Z."/>
            <person name="Lin R."/>
            <person name="Li E."/>
            <person name="Mao Z."/>
            <person name="Ling J."/>
            <person name="Yin W."/>
            <person name="Xie B."/>
        </authorList>
    </citation>
    <scope>NUCLEOTIDE SEQUENCE [LARGE SCALE GENOMIC DNA]</scope>
    <source>
        <strain evidence="7">PLBJ-1</strain>
    </source>
</reference>
<dbReference type="InterPro" id="IPR006073">
    <property type="entry name" value="GTP-bd"/>
</dbReference>
<dbReference type="PANTHER" id="PTHR46498">
    <property type="entry name" value="GTP-BINDING PROTEIN 8"/>
    <property type="match status" value="1"/>
</dbReference>
<dbReference type="AlphaFoldDB" id="A0A179GWN2"/>
<name>A0A179GWN2_PURLI</name>
<dbReference type="InterPro" id="IPR030393">
    <property type="entry name" value="G_ENGB_dom"/>
</dbReference>
<protein>
    <submittedName>
        <fullName evidence="7">Ribosome biogenesis GTP-binding protein YsxC</fullName>
    </submittedName>
</protein>
<keyword evidence="2" id="KW-0547">Nucleotide-binding</keyword>
<organism evidence="7 8">
    <name type="scientific">Purpureocillium lilacinum</name>
    <name type="common">Paecilomyces lilacinus</name>
    <dbReference type="NCBI Taxonomy" id="33203"/>
    <lineage>
        <taxon>Eukaryota</taxon>
        <taxon>Fungi</taxon>
        <taxon>Dikarya</taxon>
        <taxon>Ascomycota</taxon>
        <taxon>Pezizomycotina</taxon>
        <taxon>Sordariomycetes</taxon>
        <taxon>Hypocreomycetidae</taxon>
        <taxon>Hypocreales</taxon>
        <taxon>Ophiocordycipitaceae</taxon>
        <taxon>Purpureocillium</taxon>
    </lineage>
</organism>
<feature type="domain" description="EngB-type G" evidence="6">
    <location>
        <begin position="196"/>
        <end position="385"/>
    </location>
</feature>
<evidence type="ECO:0000256" key="4">
    <source>
        <dbReference type="ARBA" id="ARBA00023134"/>
    </source>
</evidence>
<evidence type="ECO:0000313" key="7">
    <source>
        <dbReference type="EMBL" id="OAQ82386.1"/>
    </source>
</evidence>
<sequence>MSLPPWQLVLLRRLPTSPVVLPRRQALCFSVSASRAIRQRPGAARRIQRSTVREELPSSCRDDVPSERAAPAKASDRSGSPATTPKSKSMPRPAHKDAPSHGAQPRKAALEHKPPPSPEAHAAALQRAIAKIPADARSLAAYKLIRHSPSSPLTVKPSRGESHQLAAAERFFERHPCRLLYSAASASPRQHAPNAHVPEVAILGASNVGKSSFLNALAGRSRSGGSGALAHVSQRPGRTTLMNVFGVGPRPKVPASLVRKGSAPPRHSLILVDTPGYGYRSQASWGEAVTGYIRERHMLRGAVLLLSSEKGRLLPEDEWLLKTLAEANTRTLVVLTKADKGARGDWPARCGAMADMLLRELRELNESVGGGWRTAAGATGDVFITAAGMDTTGKLGNGAGMGAVRAAILEMAGFTLQDKVAKKDEAVTYTGPIVSFDDIPWQ</sequence>
<keyword evidence="4" id="KW-0342">GTP-binding</keyword>
<feature type="compositionally biased region" description="Basic and acidic residues" evidence="5">
    <location>
        <begin position="51"/>
        <end position="66"/>
    </location>
</feature>
<accession>A0A179GWN2</accession>
<evidence type="ECO:0000256" key="5">
    <source>
        <dbReference type="SAM" id="MobiDB-lite"/>
    </source>
</evidence>
<dbReference type="SUPFAM" id="SSF52540">
    <property type="entry name" value="P-loop containing nucleoside triphosphate hydrolases"/>
    <property type="match status" value="1"/>
</dbReference>
<evidence type="ECO:0000259" key="6">
    <source>
        <dbReference type="PROSITE" id="PS51706"/>
    </source>
</evidence>
<dbReference type="PROSITE" id="PS51706">
    <property type="entry name" value="G_ENGB"/>
    <property type="match status" value="1"/>
</dbReference>
<dbReference type="PANTHER" id="PTHR46498:SF1">
    <property type="entry name" value="GTP-BINDING PROTEIN 8"/>
    <property type="match status" value="1"/>
</dbReference>
<evidence type="ECO:0000313" key="8">
    <source>
        <dbReference type="Proteomes" id="UP000078240"/>
    </source>
</evidence>
<dbReference type="InterPro" id="IPR027417">
    <property type="entry name" value="P-loop_NTPase"/>
</dbReference>
<comment type="caution">
    <text evidence="7">The sequence shown here is derived from an EMBL/GenBank/DDBJ whole genome shotgun (WGS) entry which is preliminary data.</text>
</comment>
<keyword evidence="1" id="KW-0479">Metal-binding</keyword>
<proteinExistence type="predicted"/>
<feature type="compositionally biased region" description="Polar residues" evidence="5">
    <location>
        <begin position="77"/>
        <end position="87"/>
    </location>
</feature>
<dbReference type="GO" id="GO:0005739">
    <property type="term" value="C:mitochondrion"/>
    <property type="evidence" value="ECO:0007669"/>
    <property type="project" value="TreeGrafter"/>
</dbReference>
<dbReference type="EMBL" id="LSBH01000003">
    <property type="protein sequence ID" value="OAQ82386.1"/>
    <property type="molecule type" value="Genomic_DNA"/>
</dbReference>
<evidence type="ECO:0000256" key="3">
    <source>
        <dbReference type="ARBA" id="ARBA00022842"/>
    </source>
</evidence>
<keyword evidence="3" id="KW-0460">Magnesium</keyword>
<evidence type="ECO:0000256" key="1">
    <source>
        <dbReference type="ARBA" id="ARBA00022723"/>
    </source>
</evidence>
<feature type="region of interest" description="Disordered" evidence="5">
    <location>
        <begin position="38"/>
        <end position="125"/>
    </location>
</feature>
<dbReference type="Gene3D" id="3.40.50.300">
    <property type="entry name" value="P-loop containing nucleotide triphosphate hydrolases"/>
    <property type="match status" value="1"/>
</dbReference>
<dbReference type="GO" id="GO:0046872">
    <property type="term" value="F:metal ion binding"/>
    <property type="evidence" value="ECO:0007669"/>
    <property type="project" value="UniProtKB-KW"/>
</dbReference>
<dbReference type="Proteomes" id="UP000078240">
    <property type="component" value="Unassembled WGS sequence"/>
</dbReference>
<dbReference type="GO" id="GO:0005525">
    <property type="term" value="F:GTP binding"/>
    <property type="evidence" value="ECO:0007669"/>
    <property type="project" value="UniProtKB-KW"/>
</dbReference>
<gene>
    <name evidence="7" type="ORF">VFPBJ_04970</name>
</gene>
<evidence type="ECO:0000256" key="2">
    <source>
        <dbReference type="ARBA" id="ARBA00022741"/>
    </source>
</evidence>
<dbReference type="InterPro" id="IPR052279">
    <property type="entry name" value="EngB_GTPase"/>
</dbReference>